<name>A0A667ZUR2_9TELE</name>
<evidence type="ECO:0000313" key="3">
    <source>
        <dbReference type="Proteomes" id="UP000472263"/>
    </source>
</evidence>
<keyword evidence="3" id="KW-1185">Reference proteome</keyword>
<dbReference type="PANTHER" id="PTHR15907">
    <property type="entry name" value="DUF614 FAMILY PROTEIN-RELATED"/>
    <property type="match status" value="1"/>
</dbReference>
<dbReference type="OrthoDB" id="1045822at2759"/>
<sequence length="133" mass="14788">MAVQQQPQQYVAVTTTTHHVAGWNTDMCDCCADMGTCCCALLCFPCLQCKTAKDFGWCCWCMPLLDSCFCFAVSCHLRSSIRQRYGIPGGCCDDCCKVMCCYPCVWCQMSREVNVRENRGASTSVVTTQVIRG</sequence>
<reference evidence="2" key="3">
    <citation type="submission" date="2025-09" db="UniProtKB">
        <authorList>
            <consortium name="Ensembl"/>
        </authorList>
    </citation>
    <scope>IDENTIFICATION</scope>
</reference>
<dbReference type="AlphaFoldDB" id="A0A667ZUR2"/>
<protein>
    <submittedName>
        <fullName evidence="2">Plac8 onzin related protein 1</fullName>
    </submittedName>
</protein>
<dbReference type="FunCoup" id="A0A667ZUR2">
    <property type="interactions" value="3"/>
</dbReference>
<comment type="similarity">
    <text evidence="1">Belongs to the cornifelin family.</text>
</comment>
<dbReference type="GeneTree" id="ENSGT00940000163927"/>
<dbReference type="GO" id="GO:0048703">
    <property type="term" value="P:embryonic viscerocranium morphogenesis"/>
    <property type="evidence" value="ECO:0007669"/>
    <property type="project" value="Ensembl"/>
</dbReference>
<dbReference type="GO" id="GO:0035775">
    <property type="term" value="P:pronephric glomerulus morphogenesis"/>
    <property type="evidence" value="ECO:0007669"/>
    <property type="project" value="Ensembl"/>
</dbReference>
<dbReference type="Proteomes" id="UP000472263">
    <property type="component" value="Chromosome 18"/>
</dbReference>
<reference evidence="2" key="1">
    <citation type="submission" date="2019-06" db="EMBL/GenBank/DDBJ databases">
        <authorList>
            <consortium name="Wellcome Sanger Institute Data Sharing"/>
        </authorList>
    </citation>
    <scope>NUCLEOTIDE SEQUENCE [LARGE SCALE GENOMIC DNA]</scope>
</reference>
<dbReference type="InterPro" id="IPR006461">
    <property type="entry name" value="PLAC_motif_containing"/>
</dbReference>
<organism evidence="2 3">
    <name type="scientific">Myripristis murdjan</name>
    <name type="common">pinecone soldierfish</name>
    <dbReference type="NCBI Taxonomy" id="586833"/>
    <lineage>
        <taxon>Eukaryota</taxon>
        <taxon>Metazoa</taxon>
        <taxon>Chordata</taxon>
        <taxon>Craniata</taxon>
        <taxon>Vertebrata</taxon>
        <taxon>Euteleostomi</taxon>
        <taxon>Actinopterygii</taxon>
        <taxon>Neopterygii</taxon>
        <taxon>Teleostei</taxon>
        <taxon>Neoteleostei</taxon>
        <taxon>Acanthomorphata</taxon>
        <taxon>Holocentriformes</taxon>
        <taxon>Holocentridae</taxon>
        <taxon>Myripristis</taxon>
    </lineage>
</organism>
<dbReference type="Pfam" id="PF04749">
    <property type="entry name" value="PLAC8"/>
    <property type="match status" value="1"/>
</dbReference>
<dbReference type="Ensembl" id="ENSMMDT00005037414.1">
    <property type="protein sequence ID" value="ENSMMDP00005036626.1"/>
    <property type="gene ID" value="ENSMMDG00005017133.1"/>
</dbReference>
<dbReference type="NCBIfam" id="TIGR01571">
    <property type="entry name" value="A_thal_Cys_rich"/>
    <property type="match status" value="1"/>
</dbReference>
<evidence type="ECO:0000256" key="1">
    <source>
        <dbReference type="ARBA" id="ARBA00009024"/>
    </source>
</evidence>
<accession>A0A667ZUR2</accession>
<dbReference type="InParanoid" id="A0A667ZUR2"/>
<dbReference type="GO" id="GO:0072078">
    <property type="term" value="P:nephron tubule morphogenesis"/>
    <property type="evidence" value="ECO:0007669"/>
    <property type="project" value="Ensembl"/>
</dbReference>
<gene>
    <name evidence="2" type="primary">ponzr1</name>
</gene>
<reference evidence="2" key="2">
    <citation type="submission" date="2025-08" db="UniProtKB">
        <authorList>
            <consortium name="Ensembl"/>
        </authorList>
    </citation>
    <scope>IDENTIFICATION</scope>
</reference>
<proteinExistence type="inferred from homology"/>
<evidence type="ECO:0000313" key="2">
    <source>
        <dbReference type="Ensembl" id="ENSMMDP00005036626.1"/>
    </source>
</evidence>